<dbReference type="AlphaFoldDB" id="A0A1V8TM75"/>
<protein>
    <submittedName>
        <fullName evidence="1">Uncharacterized protein</fullName>
    </submittedName>
</protein>
<sequence length="237" mass="26863">MASPAGSDISERLLLICPEHQDHSNDHSVLVSEGLLRKRSTKLAENIDRQVQQHITQTDNPAQHLILMKLPLELYELKMYADFLRGAEMSPPTCYYSFYIGSLTIYNFALEWDDVEAADAALDAVRTCLLDNPHFFAHPVRDALVFFKHSSPARHMLVDILATPGMADYREDNDEGHAWLDVNDLNFTLQLCRALGRELAATKLGEEDEDVTEIDEGCRYHLHVALGLPCYKDSMME</sequence>
<dbReference type="Proteomes" id="UP000192596">
    <property type="component" value="Unassembled WGS sequence"/>
</dbReference>
<keyword evidence="2" id="KW-1185">Reference proteome</keyword>
<name>A0A1V8TM75_9PEZI</name>
<comment type="caution">
    <text evidence="1">The sequence shown here is derived from an EMBL/GenBank/DDBJ whole genome shotgun (WGS) entry which is preliminary data.</text>
</comment>
<accession>A0A1V8TM75</accession>
<evidence type="ECO:0000313" key="2">
    <source>
        <dbReference type="Proteomes" id="UP000192596"/>
    </source>
</evidence>
<proteinExistence type="predicted"/>
<evidence type="ECO:0000313" key="1">
    <source>
        <dbReference type="EMBL" id="OQO12361.1"/>
    </source>
</evidence>
<gene>
    <name evidence="1" type="ORF">B0A48_03003</name>
</gene>
<reference evidence="2" key="1">
    <citation type="submission" date="2017-03" db="EMBL/GenBank/DDBJ databases">
        <title>Genomes of endolithic fungi from Antarctica.</title>
        <authorList>
            <person name="Coleine C."/>
            <person name="Masonjones S."/>
            <person name="Stajich J.E."/>
        </authorList>
    </citation>
    <scope>NUCLEOTIDE SEQUENCE [LARGE SCALE GENOMIC DNA]</scope>
    <source>
        <strain evidence="2">CCFEE 5527</strain>
    </source>
</reference>
<organism evidence="1 2">
    <name type="scientific">Cryoendolithus antarcticus</name>
    <dbReference type="NCBI Taxonomy" id="1507870"/>
    <lineage>
        <taxon>Eukaryota</taxon>
        <taxon>Fungi</taxon>
        <taxon>Dikarya</taxon>
        <taxon>Ascomycota</taxon>
        <taxon>Pezizomycotina</taxon>
        <taxon>Dothideomycetes</taxon>
        <taxon>Dothideomycetidae</taxon>
        <taxon>Cladosporiales</taxon>
        <taxon>Cladosporiaceae</taxon>
        <taxon>Cryoendolithus</taxon>
    </lineage>
</organism>
<dbReference type="InParanoid" id="A0A1V8TM75"/>
<dbReference type="EMBL" id="NAJO01000005">
    <property type="protein sequence ID" value="OQO12361.1"/>
    <property type="molecule type" value="Genomic_DNA"/>
</dbReference>